<gene>
    <name evidence="2" type="ORF">TR74_06310</name>
</gene>
<dbReference type="InterPro" id="IPR011576">
    <property type="entry name" value="Pyridox_Oxase_N"/>
</dbReference>
<comment type="caution">
    <text evidence="2">The sequence shown here is derived from an EMBL/GenBank/DDBJ whole genome shotgun (WGS) entry which is preliminary data.</text>
</comment>
<organism evidence="2 3">
    <name type="scientific">Carbonactinospora thermoautotrophica</name>
    <dbReference type="NCBI Taxonomy" id="1469144"/>
    <lineage>
        <taxon>Bacteria</taxon>
        <taxon>Bacillati</taxon>
        <taxon>Actinomycetota</taxon>
        <taxon>Actinomycetes</taxon>
        <taxon>Kitasatosporales</taxon>
        <taxon>Carbonactinosporaceae</taxon>
        <taxon>Carbonactinospora</taxon>
    </lineage>
</organism>
<dbReference type="Pfam" id="PF01243">
    <property type="entry name" value="PNPOx_N"/>
    <property type="match status" value="1"/>
</dbReference>
<feature type="domain" description="Pyridoxamine 5'-phosphate oxidase N-terminal" evidence="1">
    <location>
        <begin position="3"/>
        <end position="81"/>
    </location>
</feature>
<dbReference type="InterPro" id="IPR012349">
    <property type="entry name" value="Split_barrel_FMN-bd"/>
</dbReference>
<protein>
    <submittedName>
        <fullName evidence="2">F420-dependent protein</fullName>
    </submittedName>
</protein>
<evidence type="ECO:0000313" key="3">
    <source>
        <dbReference type="Proteomes" id="UP000070598"/>
    </source>
</evidence>
<dbReference type="EMBL" id="JYIK01000661">
    <property type="protein sequence ID" value="KWX09992.1"/>
    <property type="molecule type" value="Genomic_DNA"/>
</dbReference>
<proteinExistence type="predicted"/>
<dbReference type="SUPFAM" id="SSF50475">
    <property type="entry name" value="FMN-binding split barrel"/>
    <property type="match status" value="1"/>
</dbReference>
<sequence>TRQLRRLRDIAENPRVAVLADHYEEDWTRLWWVRADGEASVRHGEERGPYLAALVAKYPQYRQVSPDGPVILIRVDRWTGWAFRG</sequence>
<dbReference type="Gene3D" id="2.30.110.10">
    <property type="entry name" value="Electron Transport, Fmn-binding Protein, Chain A"/>
    <property type="match status" value="1"/>
</dbReference>
<evidence type="ECO:0000313" key="2">
    <source>
        <dbReference type="EMBL" id="KWX09992.1"/>
    </source>
</evidence>
<dbReference type="PATRIC" id="fig|1469144.9.peg.4267"/>
<evidence type="ECO:0000259" key="1">
    <source>
        <dbReference type="Pfam" id="PF01243"/>
    </source>
</evidence>
<name>A0A132NJT7_9ACTN</name>
<reference evidence="3" key="1">
    <citation type="submission" date="2015-02" db="EMBL/GenBank/DDBJ databases">
        <title>Physiological reanalysis, assessment of diazotrophy, and genome sequences of multiple isolates of Streptomyces thermoautotrophicus.</title>
        <authorList>
            <person name="MacKellar D.C."/>
            <person name="Lieber L."/>
            <person name="Norman J."/>
            <person name="Bolger A."/>
            <person name="Tobin C."/>
            <person name="Murray J.W."/>
            <person name="Friesen M."/>
            <person name="Prell J."/>
        </authorList>
    </citation>
    <scope>NUCLEOTIDE SEQUENCE [LARGE SCALE GENOMIC DNA]</scope>
    <source>
        <strain evidence="3">UBT1</strain>
    </source>
</reference>
<feature type="non-terminal residue" evidence="2">
    <location>
        <position position="1"/>
    </location>
</feature>
<accession>A0A132NJT7</accession>
<dbReference type="AlphaFoldDB" id="A0A132NJT7"/>
<dbReference type="Proteomes" id="UP000070598">
    <property type="component" value="Unassembled WGS sequence"/>
</dbReference>